<dbReference type="Gene3D" id="3.30.1310.10">
    <property type="entry name" value="Nucleoid-associated protein YbaB-like domain"/>
    <property type="match status" value="1"/>
</dbReference>
<evidence type="ECO:0000313" key="1">
    <source>
        <dbReference type="EMBL" id="CQD17058.1"/>
    </source>
</evidence>
<dbReference type="STRING" id="141349.BN1232_03735"/>
<evidence type="ECO:0000313" key="4">
    <source>
        <dbReference type="Proteomes" id="UP001055171"/>
    </source>
</evidence>
<dbReference type="Pfam" id="PF02575">
    <property type="entry name" value="YbaB_DNA_bd"/>
    <property type="match status" value="1"/>
</dbReference>
<dbReference type="AlphaFoldDB" id="A0A0E4CPA1"/>
<dbReference type="SUPFAM" id="SSF82607">
    <property type="entry name" value="YbaB-like"/>
    <property type="match status" value="1"/>
</dbReference>
<dbReference type="RefSeq" id="WP_090603843.1">
    <property type="nucleotide sequence ID" value="NZ_CP092423.2"/>
</dbReference>
<dbReference type="GO" id="GO:0003677">
    <property type="term" value="F:DNA binding"/>
    <property type="evidence" value="ECO:0007669"/>
    <property type="project" value="InterPro"/>
</dbReference>
<protein>
    <submittedName>
        <fullName evidence="1">Nucleoid-associated protein YbaB</fullName>
    </submittedName>
    <submittedName>
        <fullName evidence="2">YbaB/EbfC family nucleoid-associated protein</fullName>
    </submittedName>
</protein>
<keyword evidence="4" id="KW-1185">Reference proteome</keyword>
<dbReference type="OrthoDB" id="4741720at2"/>
<dbReference type="EMBL" id="CTEE01000001">
    <property type="protein sequence ID" value="CQD17058.1"/>
    <property type="molecule type" value="Genomic_DNA"/>
</dbReference>
<gene>
    <name evidence="1" type="primary">ybaB_6</name>
    <name evidence="1" type="ORF">BN1232_03735</name>
    <name evidence="2" type="ORF">MJO58_18220</name>
</gene>
<proteinExistence type="predicted"/>
<evidence type="ECO:0000313" key="3">
    <source>
        <dbReference type="Proteomes" id="UP000199251"/>
    </source>
</evidence>
<reference evidence="2" key="2">
    <citation type="submission" date="2022-08" db="EMBL/GenBank/DDBJ databases">
        <title>Complete genome sequence of 14 non-tuberculosis mycobacteria type-strains.</title>
        <authorList>
            <person name="Igarashi Y."/>
            <person name="Osugi A."/>
            <person name="Mitarai S."/>
        </authorList>
    </citation>
    <scope>NUCLEOTIDE SEQUENCE</scope>
    <source>
        <strain evidence="2">ATCC 51985</strain>
    </source>
</reference>
<accession>A0A0E4CPA1</accession>
<sequence>MSTEIHSLLDEVLHQTRHIGSALDEHLHQLNNRTFNGTDEAKTVVVTLDGRQRLAGLRIEDGLLRLGAETVARRINEAIVNAQADATAASEADGEQFVELLNHAAGSLKDILGATEAKSG</sequence>
<organism evidence="1 3">
    <name type="scientific">Mycobacterium lentiflavum</name>
    <dbReference type="NCBI Taxonomy" id="141349"/>
    <lineage>
        <taxon>Bacteria</taxon>
        <taxon>Bacillati</taxon>
        <taxon>Actinomycetota</taxon>
        <taxon>Actinomycetes</taxon>
        <taxon>Mycobacteriales</taxon>
        <taxon>Mycobacteriaceae</taxon>
        <taxon>Mycobacterium</taxon>
        <taxon>Mycobacterium simiae complex</taxon>
    </lineage>
</organism>
<name>A0A0E4CPA1_MYCLN</name>
<dbReference type="InterPro" id="IPR036894">
    <property type="entry name" value="YbaB-like_sf"/>
</dbReference>
<dbReference type="InterPro" id="IPR004401">
    <property type="entry name" value="YbaB/EbfC"/>
</dbReference>
<dbReference type="EMBL" id="CP092423">
    <property type="protein sequence ID" value="ULP40852.1"/>
    <property type="molecule type" value="Genomic_DNA"/>
</dbReference>
<evidence type="ECO:0000313" key="2">
    <source>
        <dbReference type="EMBL" id="ULP40852.1"/>
    </source>
</evidence>
<reference evidence="1 3" key="1">
    <citation type="submission" date="2015-03" db="EMBL/GenBank/DDBJ databases">
        <authorList>
            <person name="Urmite Genomes"/>
        </authorList>
    </citation>
    <scope>NUCLEOTIDE SEQUENCE [LARGE SCALE GENOMIC DNA]</scope>
    <source>
        <strain evidence="1 3">CSUR P1491</strain>
    </source>
</reference>
<dbReference type="Proteomes" id="UP001055171">
    <property type="component" value="Chromosome"/>
</dbReference>
<dbReference type="Proteomes" id="UP000199251">
    <property type="component" value="Unassembled WGS sequence"/>
</dbReference>